<comment type="subcellular location">
    <subcellularLocation>
        <location evidence="1">Membrane</location>
        <topology evidence="1">Multi-pass membrane protein</topology>
    </subcellularLocation>
</comment>
<proteinExistence type="predicted"/>
<gene>
    <name evidence="6" type="ORF">LMG3458_02926</name>
</gene>
<dbReference type="Pfam" id="PF07681">
    <property type="entry name" value="DoxX"/>
    <property type="match status" value="1"/>
</dbReference>
<evidence type="ECO:0000256" key="1">
    <source>
        <dbReference type="ARBA" id="ARBA00004141"/>
    </source>
</evidence>
<feature type="transmembrane region" description="Helical" evidence="5">
    <location>
        <begin position="53"/>
        <end position="76"/>
    </location>
</feature>
<evidence type="ECO:0000313" key="6">
    <source>
        <dbReference type="EMBL" id="CAB3705979.1"/>
    </source>
</evidence>
<evidence type="ECO:0000256" key="4">
    <source>
        <dbReference type="ARBA" id="ARBA00023136"/>
    </source>
</evidence>
<reference evidence="6 7" key="1">
    <citation type="submission" date="2020-04" db="EMBL/GenBank/DDBJ databases">
        <authorList>
            <person name="De Canck E."/>
        </authorList>
    </citation>
    <scope>NUCLEOTIDE SEQUENCE [LARGE SCALE GENOMIC DNA]</scope>
    <source>
        <strain evidence="6 7">LMG 3458</strain>
    </source>
</reference>
<dbReference type="RefSeq" id="WP_175193039.1">
    <property type="nucleotide sequence ID" value="NZ_CADIJO010000009.1"/>
</dbReference>
<feature type="transmembrane region" description="Helical" evidence="5">
    <location>
        <begin position="116"/>
        <end position="137"/>
    </location>
</feature>
<protein>
    <recommendedName>
        <fullName evidence="8">DoxX family protein</fullName>
    </recommendedName>
</protein>
<evidence type="ECO:0000256" key="5">
    <source>
        <dbReference type="SAM" id="Phobius"/>
    </source>
</evidence>
<evidence type="ECO:0000256" key="3">
    <source>
        <dbReference type="ARBA" id="ARBA00022989"/>
    </source>
</evidence>
<dbReference type="AlphaFoldDB" id="A0A6S7A6Y5"/>
<evidence type="ECO:0000256" key="2">
    <source>
        <dbReference type="ARBA" id="ARBA00022692"/>
    </source>
</evidence>
<dbReference type="GO" id="GO:0016020">
    <property type="term" value="C:membrane"/>
    <property type="evidence" value="ECO:0007669"/>
    <property type="project" value="UniProtKB-SubCell"/>
</dbReference>
<dbReference type="InterPro" id="IPR032808">
    <property type="entry name" value="DoxX"/>
</dbReference>
<evidence type="ECO:0000313" key="7">
    <source>
        <dbReference type="Proteomes" id="UP000494111"/>
    </source>
</evidence>
<feature type="transmembrane region" description="Helical" evidence="5">
    <location>
        <begin position="82"/>
        <end position="104"/>
    </location>
</feature>
<organism evidence="6 7">
    <name type="scientific">Achromobacter deleyi</name>
    <dbReference type="NCBI Taxonomy" id="1353891"/>
    <lineage>
        <taxon>Bacteria</taxon>
        <taxon>Pseudomonadati</taxon>
        <taxon>Pseudomonadota</taxon>
        <taxon>Betaproteobacteria</taxon>
        <taxon>Burkholderiales</taxon>
        <taxon>Alcaligenaceae</taxon>
        <taxon>Achromobacter</taxon>
    </lineage>
</organism>
<dbReference type="Proteomes" id="UP000494111">
    <property type="component" value="Unassembled WGS sequence"/>
</dbReference>
<keyword evidence="3 5" id="KW-1133">Transmembrane helix</keyword>
<sequence length="143" mass="15129">MQTPSFIAQYIDPLLQSSGLWFIARLCLAVVFIASGAAKVIDFRGGVAEMRAVGLEPAIFINIAVAALMLAGSVLILADRALWLAAAALGVFLLLTIVLVHAFWRLPPPQAKLALFFALEHVSVIGGLLAAAIASHFRALTGH</sequence>
<feature type="transmembrane region" description="Helical" evidence="5">
    <location>
        <begin position="20"/>
        <end position="41"/>
    </location>
</feature>
<dbReference type="EMBL" id="CADIJO010000009">
    <property type="protein sequence ID" value="CAB3705979.1"/>
    <property type="molecule type" value="Genomic_DNA"/>
</dbReference>
<accession>A0A6S7A6Y5</accession>
<name>A0A6S7A6Y5_9BURK</name>
<keyword evidence="2 5" id="KW-0812">Transmembrane</keyword>
<evidence type="ECO:0008006" key="8">
    <source>
        <dbReference type="Google" id="ProtNLM"/>
    </source>
</evidence>
<keyword evidence="4 5" id="KW-0472">Membrane</keyword>